<name>A0ABU3THQ7_9BACT</name>
<sequence length="84" mass="9635">MSDLPPTHERLGTRRQSSVVRYFTLIMSVLYTLVGVALLLAPAGTLNLPNFARYLLAGVFVFYGIIRFVRTYQQHFTKNRDDAR</sequence>
<evidence type="ECO:0000256" key="1">
    <source>
        <dbReference type="SAM" id="Phobius"/>
    </source>
</evidence>
<gene>
    <name evidence="2" type="ORF">ROI90_10900</name>
</gene>
<feature type="transmembrane region" description="Helical" evidence="1">
    <location>
        <begin position="51"/>
        <end position="69"/>
    </location>
</feature>
<keyword evidence="1" id="KW-0812">Transmembrane</keyword>
<accession>A0ABU3THQ7</accession>
<organism evidence="2 3">
    <name type="scientific">Hymenobacter endophyticus</name>
    <dbReference type="NCBI Taxonomy" id="3076335"/>
    <lineage>
        <taxon>Bacteria</taxon>
        <taxon>Pseudomonadati</taxon>
        <taxon>Bacteroidota</taxon>
        <taxon>Cytophagia</taxon>
        <taxon>Cytophagales</taxon>
        <taxon>Hymenobacteraceae</taxon>
        <taxon>Hymenobacter</taxon>
    </lineage>
</organism>
<feature type="transmembrane region" description="Helical" evidence="1">
    <location>
        <begin position="20"/>
        <end position="45"/>
    </location>
</feature>
<comment type="caution">
    <text evidence="2">The sequence shown here is derived from an EMBL/GenBank/DDBJ whole genome shotgun (WGS) entry which is preliminary data.</text>
</comment>
<dbReference type="RefSeq" id="WP_315998377.1">
    <property type="nucleotide sequence ID" value="NZ_JAWDJT010000006.1"/>
</dbReference>
<keyword evidence="1" id="KW-0472">Membrane</keyword>
<keyword evidence="3" id="KW-1185">Reference proteome</keyword>
<evidence type="ECO:0000313" key="3">
    <source>
        <dbReference type="Proteomes" id="UP001250698"/>
    </source>
</evidence>
<reference evidence="2 3" key="1">
    <citation type="submission" date="2023-10" db="EMBL/GenBank/DDBJ databases">
        <title>Hymenobacter endophyticus sp. nov., an isolate from the leaf tissues of wheat.</title>
        <authorList>
            <person name="Dai Y."/>
        </authorList>
    </citation>
    <scope>NUCLEOTIDE SEQUENCE [LARGE SCALE GENOMIC DNA]</scope>
    <source>
        <strain evidence="2 3">ZK17L-C2</strain>
    </source>
</reference>
<evidence type="ECO:0000313" key="2">
    <source>
        <dbReference type="EMBL" id="MDU0370904.1"/>
    </source>
</evidence>
<evidence type="ECO:0008006" key="4">
    <source>
        <dbReference type="Google" id="ProtNLM"/>
    </source>
</evidence>
<protein>
    <recommendedName>
        <fullName evidence="4">DUF308 domain-containing protein</fullName>
    </recommendedName>
</protein>
<dbReference type="EMBL" id="JAWDJT010000006">
    <property type="protein sequence ID" value="MDU0370904.1"/>
    <property type="molecule type" value="Genomic_DNA"/>
</dbReference>
<dbReference type="Proteomes" id="UP001250698">
    <property type="component" value="Unassembled WGS sequence"/>
</dbReference>
<proteinExistence type="predicted"/>
<keyword evidence="1" id="KW-1133">Transmembrane helix</keyword>